<protein>
    <submittedName>
        <fullName evidence="2">Predicted protein</fullName>
    </submittedName>
</protein>
<dbReference type="VEuPathDB" id="AmoebaDB:NAEGRDRAFT_67864"/>
<dbReference type="SUPFAM" id="SSF56112">
    <property type="entry name" value="Protein kinase-like (PK-like)"/>
    <property type="match status" value="1"/>
</dbReference>
<dbReference type="InParanoid" id="D2VG61"/>
<dbReference type="InterPro" id="IPR011009">
    <property type="entry name" value="Kinase-like_dom_sf"/>
</dbReference>
<dbReference type="InterPro" id="IPR045269">
    <property type="entry name" value="Atg1-like"/>
</dbReference>
<dbReference type="Pfam" id="PF07714">
    <property type="entry name" value="PK_Tyr_Ser-Thr"/>
    <property type="match status" value="1"/>
</dbReference>
<dbReference type="GO" id="GO:0004674">
    <property type="term" value="F:protein serine/threonine kinase activity"/>
    <property type="evidence" value="ECO:0007669"/>
    <property type="project" value="InterPro"/>
</dbReference>
<dbReference type="OrthoDB" id="1668230at2759"/>
<dbReference type="GO" id="GO:0005737">
    <property type="term" value="C:cytoplasm"/>
    <property type="evidence" value="ECO:0007669"/>
    <property type="project" value="TreeGrafter"/>
</dbReference>
<dbReference type="InterPro" id="IPR011990">
    <property type="entry name" value="TPR-like_helical_dom_sf"/>
</dbReference>
<dbReference type="SUPFAM" id="SSF48452">
    <property type="entry name" value="TPR-like"/>
    <property type="match status" value="1"/>
</dbReference>
<keyword evidence="3" id="KW-1185">Reference proteome</keyword>
<dbReference type="Gene3D" id="1.10.510.10">
    <property type="entry name" value="Transferase(Phosphotransferase) domain 1"/>
    <property type="match status" value="1"/>
</dbReference>
<dbReference type="KEGG" id="ngr:NAEGRDRAFT_67864"/>
<dbReference type="InterPro" id="IPR001245">
    <property type="entry name" value="Ser-Thr/Tyr_kinase_cat_dom"/>
</dbReference>
<dbReference type="eggNOG" id="KOG0032">
    <property type="taxonomic scope" value="Eukaryota"/>
</dbReference>
<evidence type="ECO:0000313" key="2">
    <source>
        <dbReference type="EMBL" id="EFC44292.1"/>
    </source>
</evidence>
<name>D2VG61_NAEGR</name>
<evidence type="ECO:0000259" key="1">
    <source>
        <dbReference type="PROSITE" id="PS50011"/>
    </source>
</evidence>
<dbReference type="CDD" id="cd00180">
    <property type="entry name" value="PKc"/>
    <property type="match status" value="1"/>
</dbReference>
<dbReference type="EMBL" id="GG738869">
    <property type="protein sequence ID" value="EFC44292.1"/>
    <property type="molecule type" value="Genomic_DNA"/>
</dbReference>
<dbReference type="GO" id="GO:0010506">
    <property type="term" value="P:regulation of autophagy"/>
    <property type="evidence" value="ECO:0007669"/>
    <property type="project" value="InterPro"/>
</dbReference>
<accession>D2VG61</accession>
<organism evidence="3">
    <name type="scientific">Naegleria gruberi</name>
    <name type="common">Amoeba</name>
    <dbReference type="NCBI Taxonomy" id="5762"/>
    <lineage>
        <taxon>Eukaryota</taxon>
        <taxon>Discoba</taxon>
        <taxon>Heterolobosea</taxon>
        <taxon>Tetramitia</taxon>
        <taxon>Eutetramitia</taxon>
        <taxon>Vahlkampfiidae</taxon>
        <taxon>Naegleria</taxon>
    </lineage>
</organism>
<reference evidence="2 3" key="1">
    <citation type="journal article" date="2010" name="Cell">
        <title>The genome of Naegleria gruberi illuminates early eukaryotic versatility.</title>
        <authorList>
            <person name="Fritz-Laylin L.K."/>
            <person name="Prochnik S.E."/>
            <person name="Ginger M.L."/>
            <person name="Dacks J.B."/>
            <person name="Carpenter M.L."/>
            <person name="Field M.C."/>
            <person name="Kuo A."/>
            <person name="Paredez A."/>
            <person name="Chapman J."/>
            <person name="Pham J."/>
            <person name="Shu S."/>
            <person name="Neupane R."/>
            <person name="Cipriano M."/>
            <person name="Mancuso J."/>
            <person name="Tu H."/>
            <person name="Salamov A."/>
            <person name="Lindquist E."/>
            <person name="Shapiro H."/>
            <person name="Lucas S."/>
            <person name="Grigoriev I.V."/>
            <person name="Cande W.Z."/>
            <person name="Fulton C."/>
            <person name="Rokhsar D.S."/>
            <person name="Dawson S.C."/>
        </authorList>
    </citation>
    <scope>NUCLEOTIDE SEQUENCE [LARGE SCALE GENOMIC DNA]</scope>
    <source>
        <strain evidence="2 3">NEG-M</strain>
    </source>
</reference>
<dbReference type="GO" id="GO:0005524">
    <property type="term" value="F:ATP binding"/>
    <property type="evidence" value="ECO:0007669"/>
    <property type="project" value="InterPro"/>
</dbReference>
<feature type="domain" description="Protein kinase" evidence="1">
    <location>
        <begin position="1"/>
        <end position="275"/>
    </location>
</feature>
<dbReference type="STRING" id="5762.D2VG61"/>
<dbReference type="InterPro" id="IPR000719">
    <property type="entry name" value="Prot_kinase_dom"/>
</dbReference>
<dbReference type="Gene3D" id="1.25.40.10">
    <property type="entry name" value="Tetratricopeptide repeat domain"/>
    <property type="match status" value="1"/>
</dbReference>
<dbReference type="RefSeq" id="XP_002677036.1">
    <property type="nucleotide sequence ID" value="XM_002676990.1"/>
</dbReference>
<dbReference type="GeneID" id="8856761"/>
<dbReference type="InterPro" id="IPR008266">
    <property type="entry name" value="Tyr_kinase_AS"/>
</dbReference>
<dbReference type="PROSITE" id="PS00109">
    <property type="entry name" value="PROTEIN_KINASE_TYR"/>
    <property type="match status" value="1"/>
</dbReference>
<gene>
    <name evidence="2" type="ORF">NAEGRDRAFT_67864</name>
</gene>
<evidence type="ECO:0000313" key="3">
    <source>
        <dbReference type="Proteomes" id="UP000006671"/>
    </source>
</evidence>
<dbReference type="PANTHER" id="PTHR24348">
    <property type="entry name" value="SERINE/THREONINE-PROTEIN KINASE UNC-51-RELATED"/>
    <property type="match status" value="1"/>
</dbReference>
<dbReference type="PROSITE" id="PS50011">
    <property type="entry name" value="PROTEIN_KINASE_DOM"/>
    <property type="match status" value="1"/>
</dbReference>
<dbReference type="AlphaFoldDB" id="D2VG61"/>
<sequence length="658" mass="76816">MSITEKWKKDKVNYQLLHTSRRSPILIHVIREISTNKVYRIEREENNMKCEKLDEHLQKQKEIAEMIEKVDHPNIVKIYRSYFENNALVIEMPFYKCDLYSMLFDETTKQMRLLPFPIIYQIGYQLASALVELRNHNNIVHRDITLKNILVESYENDVIRIVLADFEKMQHVGDVLDDDDEFSNSCGNNYPSEGSSETYDVFALGSILFQLITGNLNQTFSTLENDEIAAILYENDSEEARHRLEESNLVPLLWSCFQSQETRIPQYETMEEIIIRLYMFQDRAETNPTNNPNPDLVDFVGQLAKSENKFSQVTKVGQIRYNQVEFSLVRMCQSIVKGIWDDVRSFSYKFHGYYLLFSENFHEAASKFQYVLDSLNPNDTRALNNKALVQLALSRQLEARSNLEQATEILNLRKQSKDNSLNAIRIDSRYISAMVNVAFVMELNGNYVRARQYFDMACTNATHARDRFNAYLNRSIFLAQQAEFHLARNDLNFLMLNFGNSPILFATKLLIGWMNVLKDNTLDYHQVTKQAIQDLTSKSRLLKESIHFQLYWAMFLFPTSMDCKRVLKELNKLIKSTTIPITIICRSTLVSRFSLHATTKKDTVVSIPMFREQILELISMMEYCLDNNSSYSFGLDDLVSLSRANYKRIVNNMIQSRE</sequence>
<dbReference type="Proteomes" id="UP000006671">
    <property type="component" value="Unassembled WGS sequence"/>
</dbReference>
<proteinExistence type="predicted"/>
<dbReference type="SMART" id="SM00220">
    <property type="entry name" value="S_TKc"/>
    <property type="match status" value="1"/>
</dbReference>